<dbReference type="PRINTS" id="PR00081">
    <property type="entry name" value="GDHRDH"/>
</dbReference>
<evidence type="ECO:0000313" key="5">
    <source>
        <dbReference type="Proteomes" id="UP000239477"/>
    </source>
</evidence>
<dbReference type="InterPro" id="IPR002347">
    <property type="entry name" value="SDR_fam"/>
</dbReference>
<keyword evidence="2" id="KW-0560">Oxidoreductase</keyword>
<dbReference type="PANTHER" id="PTHR43008:SF4">
    <property type="entry name" value="CHAIN DEHYDROGENASE, PUTATIVE (AFU_ORTHOLOGUE AFUA_4G08710)-RELATED"/>
    <property type="match status" value="1"/>
</dbReference>
<dbReference type="FunFam" id="3.40.50.720:FF:000084">
    <property type="entry name" value="Short-chain dehydrogenase reductase"/>
    <property type="match status" value="1"/>
</dbReference>
<gene>
    <name evidence="4" type="ORF">CLM73_14920</name>
</gene>
<dbReference type="Proteomes" id="UP000239477">
    <property type="component" value="Chromosome"/>
</dbReference>
<evidence type="ECO:0000259" key="3">
    <source>
        <dbReference type="SMART" id="SM00822"/>
    </source>
</evidence>
<dbReference type="SMART" id="SM00822">
    <property type="entry name" value="PKS_KR"/>
    <property type="match status" value="1"/>
</dbReference>
<protein>
    <submittedName>
        <fullName evidence="4">Short-chain dehydrogenase</fullName>
    </submittedName>
</protein>
<evidence type="ECO:0000256" key="2">
    <source>
        <dbReference type="ARBA" id="ARBA00023002"/>
    </source>
</evidence>
<organism evidence="4 5">
    <name type="scientific">Achromobacter spanius</name>
    <dbReference type="NCBI Taxonomy" id="217203"/>
    <lineage>
        <taxon>Bacteria</taxon>
        <taxon>Pseudomonadati</taxon>
        <taxon>Pseudomonadota</taxon>
        <taxon>Betaproteobacteria</taxon>
        <taxon>Burkholderiales</taxon>
        <taxon>Alcaligenaceae</taxon>
        <taxon>Achromobacter</taxon>
    </lineage>
</organism>
<dbReference type="InterPro" id="IPR036291">
    <property type="entry name" value="NAD(P)-bd_dom_sf"/>
</dbReference>
<dbReference type="PRINTS" id="PR00080">
    <property type="entry name" value="SDRFAMILY"/>
</dbReference>
<dbReference type="EMBL" id="CP023270">
    <property type="protein sequence ID" value="AVJ28299.1"/>
    <property type="molecule type" value="Genomic_DNA"/>
</dbReference>
<dbReference type="PROSITE" id="PS00061">
    <property type="entry name" value="ADH_SHORT"/>
    <property type="match status" value="1"/>
</dbReference>
<name>A0A2S0I8D3_9BURK</name>
<dbReference type="Pfam" id="PF13561">
    <property type="entry name" value="adh_short_C2"/>
    <property type="match status" value="1"/>
</dbReference>
<evidence type="ECO:0000256" key="1">
    <source>
        <dbReference type="ARBA" id="ARBA00006484"/>
    </source>
</evidence>
<accession>A0A2S0I8D3</accession>
<dbReference type="OrthoDB" id="9803333at2"/>
<dbReference type="InterPro" id="IPR020904">
    <property type="entry name" value="Sc_DH/Rdtase_CS"/>
</dbReference>
<feature type="domain" description="Ketoreductase" evidence="3">
    <location>
        <begin position="7"/>
        <end position="186"/>
    </location>
</feature>
<dbReference type="AlphaFoldDB" id="A0A2S0I8D3"/>
<sequence length="249" mass="25916">MTQLQGKVALVTGGNSGIGLAAAQAFAQAGAQVAIVGRRQDAVDAAVRVIGHNALGITGDVADLDTHDRVAEEIRHRFGGLDIYMANAGVAILEPSAQVTVEHYDRQFATNTRGVFFGVTRALPVLNDGASIILVSSIASAKVLEGHAVYAASKAAIEAMARSWALELKARRIRVNVISPGPVDTPILEKLGLPADQRAGLNDAMAAAIPLGRMGRPDELARAALYLASDESSFVSGVNLRLDGGMALT</sequence>
<proteinExistence type="inferred from homology"/>
<dbReference type="PANTHER" id="PTHR43008">
    <property type="entry name" value="BENZIL REDUCTASE"/>
    <property type="match status" value="1"/>
</dbReference>
<evidence type="ECO:0000313" key="4">
    <source>
        <dbReference type="EMBL" id="AVJ28299.1"/>
    </source>
</evidence>
<dbReference type="SUPFAM" id="SSF51735">
    <property type="entry name" value="NAD(P)-binding Rossmann-fold domains"/>
    <property type="match status" value="1"/>
</dbReference>
<comment type="similarity">
    <text evidence="1">Belongs to the short-chain dehydrogenases/reductases (SDR) family.</text>
</comment>
<dbReference type="GO" id="GO:0050664">
    <property type="term" value="F:oxidoreductase activity, acting on NAD(P)H, oxygen as acceptor"/>
    <property type="evidence" value="ECO:0007669"/>
    <property type="project" value="TreeGrafter"/>
</dbReference>
<dbReference type="Gene3D" id="3.40.50.720">
    <property type="entry name" value="NAD(P)-binding Rossmann-like Domain"/>
    <property type="match status" value="1"/>
</dbReference>
<dbReference type="RefSeq" id="WP_105239097.1">
    <property type="nucleotide sequence ID" value="NZ_CP023270.1"/>
</dbReference>
<keyword evidence="5" id="KW-1185">Reference proteome</keyword>
<dbReference type="InterPro" id="IPR057326">
    <property type="entry name" value="KR_dom"/>
</dbReference>
<reference evidence="4 5" key="1">
    <citation type="submission" date="2017-09" db="EMBL/GenBank/DDBJ databases">
        <title>Genomic, metabolic, and phenotypic characteristics of bacterial isolates from the natural microbiome of the model nematode Caenorhabditis elegans.</title>
        <authorList>
            <person name="Zimmermann J."/>
            <person name="Obeng N."/>
            <person name="Yang W."/>
            <person name="Obeng O."/>
            <person name="Kissoyan K."/>
            <person name="Pees B."/>
            <person name="Dirksen P."/>
            <person name="Hoppner M."/>
            <person name="Franke A."/>
            <person name="Rosenstiel P."/>
            <person name="Leippe M."/>
            <person name="Dierking K."/>
            <person name="Kaleta C."/>
            <person name="Schulenburg H."/>
        </authorList>
    </citation>
    <scope>NUCLEOTIDE SEQUENCE [LARGE SCALE GENOMIC DNA]</scope>
    <source>
        <strain evidence="4 5">MYb73</strain>
    </source>
</reference>